<dbReference type="EMBL" id="KZ506729">
    <property type="protein sequence ID" value="PKU38505.1"/>
    <property type="molecule type" value="Genomic_DNA"/>
</dbReference>
<evidence type="ECO:0000313" key="2">
    <source>
        <dbReference type="Proteomes" id="UP000233556"/>
    </source>
</evidence>
<reference evidence="2" key="1">
    <citation type="submission" date="2017-11" db="EMBL/GenBank/DDBJ databases">
        <authorList>
            <person name="Lima N.C."/>
            <person name="Parody-Merino A.M."/>
            <person name="Battley P.F."/>
            <person name="Fidler A.E."/>
            <person name="Prosdocimi F."/>
        </authorList>
    </citation>
    <scope>NUCLEOTIDE SEQUENCE [LARGE SCALE GENOMIC DNA]</scope>
</reference>
<reference evidence="2" key="2">
    <citation type="submission" date="2017-12" db="EMBL/GenBank/DDBJ databases">
        <title>Genome sequence of the Bar-tailed Godwit (Limosa lapponica baueri).</title>
        <authorList>
            <person name="Lima N.C.B."/>
            <person name="Parody-Merino A.M."/>
            <person name="Battley P.F."/>
            <person name="Fidler A.E."/>
            <person name="Prosdocimi F."/>
        </authorList>
    </citation>
    <scope>NUCLEOTIDE SEQUENCE [LARGE SCALE GENOMIC DNA]</scope>
</reference>
<dbReference type="Proteomes" id="UP000233556">
    <property type="component" value="Unassembled WGS sequence"/>
</dbReference>
<organism evidence="1 2">
    <name type="scientific">Limosa lapponica baueri</name>
    <dbReference type="NCBI Taxonomy" id="1758121"/>
    <lineage>
        <taxon>Eukaryota</taxon>
        <taxon>Metazoa</taxon>
        <taxon>Chordata</taxon>
        <taxon>Craniata</taxon>
        <taxon>Vertebrata</taxon>
        <taxon>Euteleostomi</taxon>
        <taxon>Archelosauria</taxon>
        <taxon>Archosauria</taxon>
        <taxon>Dinosauria</taxon>
        <taxon>Saurischia</taxon>
        <taxon>Theropoda</taxon>
        <taxon>Coelurosauria</taxon>
        <taxon>Aves</taxon>
        <taxon>Neognathae</taxon>
        <taxon>Neoaves</taxon>
        <taxon>Charadriiformes</taxon>
        <taxon>Scolopacidae</taxon>
        <taxon>Limosa</taxon>
    </lineage>
</organism>
<accession>A0A2I0TXF2</accession>
<protein>
    <submittedName>
        <fullName evidence="1">Uncharacterized protein</fullName>
    </submittedName>
</protein>
<name>A0A2I0TXF2_LIMLA</name>
<sequence length="175" mass="19593">MRISNELTGAETGKSMGLRFKSGIKMFALEKLLQHDRRCNANQSVVSELRGSHICCSGRKILPDTLDLQVLEILYNGQNGTFLNGNWETKGNFSEESKYLEGFCGQIERKMFAGRKGAQVSCEGKENKHSVTDINPVCAAEEDCCEHGWRRTCVQESGFSNIMEDVLKNGFEQDT</sequence>
<evidence type="ECO:0000313" key="1">
    <source>
        <dbReference type="EMBL" id="PKU38505.1"/>
    </source>
</evidence>
<gene>
    <name evidence="1" type="ORF">llap_11193</name>
</gene>
<proteinExistence type="predicted"/>
<dbReference type="AlphaFoldDB" id="A0A2I0TXF2"/>
<keyword evidence="2" id="KW-1185">Reference proteome</keyword>